<dbReference type="PANTHER" id="PTHR42953:SF1">
    <property type="entry name" value="METAL-BINDING PROTEIN HI_0362-RELATED"/>
    <property type="match status" value="1"/>
</dbReference>
<dbReference type="InterPro" id="IPR050492">
    <property type="entry name" value="Bact_metal-bind_prot9"/>
</dbReference>
<dbReference type="EMBL" id="DRZI01000017">
    <property type="protein sequence ID" value="HHP81131.1"/>
    <property type="molecule type" value="Genomic_DNA"/>
</dbReference>
<keyword evidence="5" id="KW-0472">Membrane</keyword>
<proteinExistence type="predicted"/>
<keyword evidence="5" id="KW-1133">Transmembrane helix</keyword>
<evidence type="ECO:0000256" key="3">
    <source>
        <dbReference type="ARBA" id="ARBA00022723"/>
    </source>
</evidence>
<dbReference type="AlphaFoldDB" id="A0A7C5TGX0"/>
<protein>
    <recommendedName>
        <fullName evidence="7">ABC transporter substrate-binding protein</fullName>
    </recommendedName>
</protein>
<dbReference type="PANTHER" id="PTHR42953">
    <property type="entry name" value="HIGH-AFFINITY ZINC UPTAKE SYSTEM PROTEIN ZNUA-RELATED"/>
    <property type="match status" value="1"/>
</dbReference>
<dbReference type="InterPro" id="IPR006127">
    <property type="entry name" value="ZnuA-like"/>
</dbReference>
<gene>
    <name evidence="6" type="ORF">ENM84_00545</name>
</gene>
<keyword evidence="2" id="KW-0813">Transport</keyword>
<keyword evidence="5" id="KW-0812">Transmembrane</keyword>
<evidence type="ECO:0000256" key="4">
    <source>
        <dbReference type="ARBA" id="ARBA00022729"/>
    </source>
</evidence>
<evidence type="ECO:0000313" key="6">
    <source>
        <dbReference type="EMBL" id="HHP81131.1"/>
    </source>
</evidence>
<dbReference type="Pfam" id="PF01297">
    <property type="entry name" value="ZnuA"/>
    <property type="match status" value="1"/>
</dbReference>
<dbReference type="GO" id="GO:0030001">
    <property type="term" value="P:metal ion transport"/>
    <property type="evidence" value="ECO:0007669"/>
    <property type="project" value="InterPro"/>
</dbReference>
<comment type="subcellular location">
    <subcellularLocation>
        <location evidence="1">Cell envelope</location>
    </subcellularLocation>
</comment>
<reference evidence="6" key="1">
    <citation type="journal article" date="2020" name="mSystems">
        <title>Genome- and Community-Level Interaction Insights into Carbon Utilization and Element Cycling Functions of Hydrothermarchaeota in Hydrothermal Sediment.</title>
        <authorList>
            <person name="Zhou Z."/>
            <person name="Liu Y."/>
            <person name="Xu W."/>
            <person name="Pan J."/>
            <person name="Luo Z.H."/>
            <person name="Li M."/>
        </authorList>
    </citation>
    <scope>NUCLEOTIDE SEQUENCE [LARGE SCALE GENOMIC DNA]</scope>
    <source>
        <strain evidence="6">SpSt-1121</strain>
    </source>
</reference>
<dbReference type="SUPFAM" id="SSF53807">
    <property type="entry name" value="Helical backbone' metal receptor"/>
    <property type="match status" value="1"/>
</dbReference>
<keyword evidence="3" id="KW-0479">Metal-binding</keyword>
<dbReference type="GO" id="GO:0046872">
    <property type="term" value="F:metal ion binding"/>
    <property type="evidence" value="ECO:0007669"/>
    <property type="project" value="UniProtKB-KW"/>
</dbReference>
<comment type="caution">
    <text evidence="6">The sequence shown here is derived from an EMBL/GenBank/DDBJ whole genome shotgun (WGS) entry which is preliminary data.</text>
</comment>
<sequence>MLYMLNKTLIILIISSILITSIDDVYASNELHIVVTFPYLYDDIKSVVCPGDVVTNIVKPGIDPHEYQLLVEDINVVKKADIIISTAHTHFEQKIKKMIKENGLDSILIEIPYLQNIKIFKNPSTGIENYHELLFYPENYIAFLKYLKSILASLRPECAKNYEENIEQFILKLQSIVNKGDRPNRIAILDSPRAQYIVAGLGLNASYILMKEEEIPITPEDIKGAEEMIRKYNNSIVVIINGSKATSYLSDLANRYGRKVLILPDPLTSTSIISILENAANVLNALDVNASHSIKTINVQLLQEVYIILIILLLSFLFMLIPYELYKRKKS</sequence>
<organism evidence="6">
    <name type="scientific">Ignisphaera aggregans</name>
    <dbReference type="NCBI Taxonomy" id="334771"/>
    <lineage>
        <taxon>Archaea</taxon>
        <taxon>Thermoproteota</taxon>
        <taxon>Thermoprotei</taxon>
        <taxon>Desulfurococcales</taxon>
        <taxon>Desulfurococcaceae</taxon>
        <taxon>Ignisphaera</taxon>
    </lineage>
</organism>
<accession>A0A7C5TGX0</accession>
<evidence type="ECO:0000256" key="2">
    <source>
        <dbReference type="ARBA" id="ARBA00022448"/>
    </source>
</evidence>
<keyword evidence="4" id="KW-0732">Signal</keyword>
<feature type="transmembrane region" description="Helical" evidence="5">
    <location>
        <begin position="305"/>
        <end position="326"/>
    </location>
</feature>
<evidence type="ECO:0000256" key="5">
    <source>
        <dbReference type="SAM" id="Phobius"/>
    </source>
</evidence>
<evidence type="ECO:0000256" key="1">
    <source>
        <dbReference type="ARBA" id="ARBA00004196"/>
    </source>
</evidence>
<dbReference type="Gene3D" id="3.40.50.1980">
    <property type="entry name" value="Nitrogenase molybdenum iron protein domain"/>
    <property type="match status" value="1"/>
</dbReference>
<evidence type="ECO:0008006" key="7">
    <source>
        <dbReference type="Google" id="ProtNLM"/>
    </source>
</evidence>
<name>A0A7C5TGX0_9CREN</name>